<dbReference type="Proteomes" id="UP000198406">
    <property type="component" value="Unassembled WGS sequence"/>
</dbReference>
<gene>
    <name evidence="2" type="ORF">FisN_5Hu275</name>
</gene>
<reference evidence="2 3" key="1">
    <citation type="journal article" date="2015" name="Plant Cell">
        <title>Oil accumulation by the oleaginous diatom Fistulifera solaris as revealed by the genome and transcriptome.</title>
        <authorList>
            <person name="Tanaka T."/>
            <person name="Maeda Y."/>
            <person name="Veluchamy A."/>
            <person name="Tanaka M."/>
            <person name="Abida H."/>
            <person name="Marechal E."/>
            <person name="Bowler C."/>
            <person name="Muto M."/>
            <person name="Sunaga Y."/>
            <person name="Tanaka M."/>
            <person name="Yoshino T."/>
            <person name="Taniguchi T."/>
            <person name="Fukuda Y."/>
            <person name="Nemoto M."/>
            <person name="Matsumoto M."/>
            <person name="Wong P.S."/>
            <person name="Aburatani S."/>
            <person name="Fujibuchi W."/>
        </authorList>
    </citation>
    <scope>NUCLEOTIDE SEQUENCE [LARGE SCALE GENOMIC DNA]</scope>
    <source>
        <strain evidence="2 3">JPCC DA0580</strain>
    </source>
</reference>
<dbReference type="EMBL" id="BDSP01000111">
    <property type="protein sequence ID" value="GAX16900.1"/>
    <property type="molecule type" value="Genomic_DNA"/>
</dbReference>
<name>A0A1Z5JS98_FISSO</name>
<feature type="compositionally biased region" description="Basic and acidic residues" evidence="1">
    <location>
        <begin position="62"/>
        <end position="81"/>
    </location>
</feature>
<evidence type="ECO:0000256" key="1">
    <source>
        <dbReference type="SAM" id="MobiDB-lite"/>
    </source>
</evidence>
<proteinExistence type="predicted"/>
<sequence>MAPDVFTAIGRMEWGGRLTRNKLAVEISSILAAWTNWSVYSPLFLDELQDRFEGKKIKPKFTEKKSSLTQHEDNVKDRSLDSELDDAELQPSPSDEQKDCAPKGDWDVIERLPEERFLTEEGRFIQKPCQGEDYVTNKCSREDSEVDDDRVDVDDVDGESLEEDSKDNATNRDVDGEPLDDENIDGESIGEELDGEPLSDENIDGDSIDENAL</sequence>
<evidence type="ECO:0000313" key="3">
    <source>
        <dbReference type="Proteomes" id="UP000198406"/>
    </source>
</evidence>
<feature type="region of interest" description="Disordered" evidence="1">
    <location>
        <begin position="130"/>
        <end position="213"/>
    </location>
</feature>
<feature type="compositionally biased region" description="Basic and acidic residues" evidence="1">
    <location>
        <begin position="166"/>
        <end position="175"/>
    </location>
</feature>
<dbReference type="InParanoid" id="A0A1Z5JS98"/>
<protein>
    <submittedName>
        <fullName evidence="2">Uncharacterized protein</fullName>
    </submittedName>
</protein>
<feature type="compositionally biased region" description="Acidic residues" evidence="1">
    <location>
        <begin position="176"/>
        <end position="213"/>
    </location>
</feature>
<accession>A0A1Z5JS98</accession>
<feature type="compositionally biased region" description="Basic and acidic residues" evidence="1">
    <location>
        <begin position="95"/>
        <end position="104"/>
    </location>
</feature>
<evidence type="ECO:0000313" key="2">
    <source>
        <dbReference type="EMBL" id="GAX16900.1"/>
    </source>
</evidence>
<feature type="compositionally biased region" description="Acidic residues" evidence="1">
    <location>
        <begin position="144"/>
        <end position="165"/>
    </location>
</feature>
<dbReference type="OrthoDB" id="204949at2759"/>
<feature type="region of interest" description="Disordered" evidence="1">
    <location>
        <begin position="62"/>
        <end position="104"/>
    </location>
</feature>
<comment type="caution">
    <text evidence="2">The sequence shown here is derived from an EMBL/GenBank/DDBJ whole genome shotgun (WGS) entry which is preliminary data.</text>
</comment>
<dbReference type="AlphaFoldDB" id="A0A1Z5JS98"/>
<organism evidence="2 3">
    <name type="scientific">Fistulifera solaris</name>
    <name type="common">Oleaginous diatom</name>
    <dbReference type="NCBI Taxonomy" id="1519565"/>
    <lineage>
        <taxon>Eukaryota</taxon>
        <taxon>Sar</taxon>
        <taxon>Stramenopiles</taxon>
        <taxon>Ochrophyta</taxon>
        <taxon>Bacillariophyta</taxon>
        <taxon>Bacillariophyceae</taxon>
        <taxon>Bacillariophycidae</taxon>
        <taxon>Naviculales</taxon>
        <taxon>Naviculaceae</taxon>
        <taxon>Fistulifera</taxon>
    </lineage>
</organism>
<keyword evidence="3" id="KW-1185">Reference proteome</keyword>